<dbReference type="PANTHER" id="PTHR42973:SF39">
    <property type="entry name" value="FAD-BINDING PCMH-TYPE DOMAIN-CONTAINING PROTEIN"/>
    <property type="match status" value="1"/>
</dbReference>
<reference evidence="9" key="2">
    <citation type="submission" date="2023-05" db="EMBL/GenBank/DDBJ databases">
        <authorList>
            <consortium name="Lawrence Berkeley National Laboratory"/>
            <person name="Steindorff A."/>
            <person name="Hensen N."/>
            <person name="Bonometti L."/>
            <person name="Westerberg I."/>
            <person name="Brannstrom I.O."/>
            <person name="Guillou S."/>
            <person name="Cros-Aarteil S."/>
            <person name="Calhoun S."/>
            <person name="Haridas S."/>
            <person name="Kuo A."/>
            <person name="Mondo S."/>
            <person name="Pangilinan J."/>
            <person name="Riley R."/>
            <person name="Labutti K."/>
            <person name="Andreopoulos B."/>
            <person name="Lipzen A."/>
            <person name="Chen C."/>
            <person name="Yanf M."/>
            <person name="Daum C."/>
            <person name="Ng V."/>
            <person name="Clum A."/>
            <person name="Ohm R."/>
            <person name="Martin F."/>
            <person name="Silar P."/>
            <person name="Natvig D."/>
            <person name="Lalanne C."/>
            <person name="Gautier V."/>
            <person name="Ament-Velasquez S.L."/>
            <person name="Kruys A."/>
            <person name="Hutchinson M.I."/>
            <person name="Powell A.J."/>
            <person name="Barry K."/>
            <person name="Miller A.N."/>
            <person name="Grigoriev I.V."/>
            <person name="Debuchy R."/>
            <person name="Gladieux P."/>
            <person name="Thoren M.H."/>
            <person name="Johannesson H."/>
        </authorList>
    </citation>
    <scope>NUCLEOTIDE SEQUENCE</scope>
    <source>
        <strain evidence="9">PSN293</strain>
    </source>
</reference>
<evidence type="ECO:0000313" key="9">
    <source>
        <dbReference type="EMBL" id="KAK4219348.1"/>
    </source>
</evidence>
<feature type="chain" id="PRO_5043041216" evidence="7">
    <location>
        <begin position="18"/>
        <end position="657"/>
    </location>
</feature>
<dbReference type="InterPro" id="IPR016166">
    <property type="entry name" value="FAD-bd_PCMH"/>
</dbReference>
<dbReference type="AlphaFoldDB" id="A0AAN6YHE3"/>
<dbReference type="PANTHER" id="PTHR42973">
    <property type="entry name" value="BINDING OXIDOREDUCTASE, PUTATIVE (AFU_ORTHOLOGUE AFUA_1G17690)-RELATED"/>
    <property type="match status" value="1"/>
</dbReference>
<keyword evidence="7" id="KW-0732">Signal</keyword>
<reference evidence="9" key="1">
    <citation type="journal article" date="2023" name="Mol. Phylogenet. Evol.">
        <title>Genome-scale phylogeny and comparative genomics of the fungal order Sordariales.</title>
        <authorList>
            <person name="Hensen N."/>
            <person name="Bonometti L."/>
            <person name="Westerberg I."/>
            <person name="Brannstrom I.O."/>
            <person name="Guillou S."/>
            <person name="Cros-Aarteil S."/>
            <person name="Calhoun S."/>
            <person name="Haridas S."/>
            <person name="Kuo A."/>
            <person name="Mondo S."/>
            <person name="Pangilinan J."/>
            <person name="Riley R."/>
            <person name="LaButti K."/>
            <person name="Andreopoulos B."/>
            <person name="Lipzen A."/>
            <person name="Chen C."/>
            <person name="Yan M."/>
            <person name="Daum C."/>
            <person name="Ng V."/>
            <person name="Clum A."/>
            <person name="Steindorff A."/>
            <person name="Ohm R.A."/>
            <person name="Martin F."/>
            <person name="Silar P."/>
            <person name="Natvig D.O."/>
            <person name="Lalanne C."/>
            <person name="Gautier V."/>
            <person name="Ament-Velasquez S.L."/>
            <person name="Kruys A."/>
            <person name="Hutchinson M.I."/>
            <person name="Powell A.J."/>
            <person name="Barry K."/>
            <person name="Miller A.N."/>
            <person name="Grigoriev I.V."/>
            <person name="Debuchy R."/>
            <person name="Gladieux P."/>
            <person name="Hiltunen Thoren M."/>
            <person name="Johannesson H."/>
        </authorList>
    </citation>
    <scope>NUCLEOTIDE SEQUENCE</scope>
    <source>
        <strain evidence="9">PSN293</strain>
    </source>
</reference>
<dbReference type="Proteomes" id="UP001301769">
    <property type="component" value="Unassembled WGS sequence"/>
</dbReference>
<evidence type="ECO:0000256" key="6">
    <source>
        <dbReference type="SAM" id="MobiDB-lite"/>
    </source>
</evidence>
<dbReference type="GO" id="GO:0071949">
    <property type="term" value="F:FAD binding"/>
    <property type="evidence" value="ECO:0007669"/>
    <property type="project" value="InterPro"/>
</dbReference>
<dbReference type="Gene3D" id="3.30.465.10">
    <property type="match status" value="2"/>
</dbReference>
<accession>A0AAN6YHE3</accession>
<keyword evidence="5" id="KW-0560">Oxidoreductase</keyword>
<dbReference type="InterPro" id="IPR012951">
    <property type="entry name" value="BBE"/>
</dbReference>
<gene>
    <name evidence="9" type="ORF">QBC37DRAFT_134233</name>
</gene>
<dbReference type="InterPro" id="IPR036318">
    <property type="entry name" value="FAD-bd_PCMH-like_sf"/>
</dbReference>
<dbReference type="InterPro" id="IPR006094">
    <property type="entry name" value="Oxid_FAD_bind_N"/>
</dbReference>
<evidence type="ECO:0000256" key="4">
    <source>
        <dbReference type="ARBA" id="ARBA00022827"/>
    </source>
</evidence>
<dbReference type="InterPro" id="IPR050416">
    <property type="entry name" value="FAD-linked_Oxidoreductase"/>
</dbReference>
<keyword evidence="10" id="KW-1185">Reference proteome</keyword>
<keyword evidence="3" id="KW-0285">Flavoprotein</keyword>
<sequence>MMKVLGVLTALQVAVWATPAPVFGDDTTVFPRQQQNGGGTPPPSSCAPKFSWENTILTEASLDKQTADLFGFGKGKLPKKGECKAFPGDASWPSQQTWNKFNATAGGALIKTVPLAAPCHNDWPQVYDNATCQAITQNWSDPHLHIEDPSSTMWPIFQGRTCLPSNDPNAPCTLGGYAAYSVAIKTVKQIQLAINFARLANLRLVVKNTGHDFADKSIGAGALSIWTHKLNDIQFFPSYSCGSGPASFSGPAFKLGAGVVTEEIYAAAEAHGVSVVGGECHTVGIAGGYIAGGGHSPLSSLAGMGADQVLSLEVVLPSGEYVTASADSNPDLYWALRGGGGSTFGVVTSVVIRAYPKIPVTTMTFNFVTSPNVTADIFWAGMRSFFSHFDRFTSAGAYAYWLVVPIAAPPANEFFFQFMPFWANNMTVSQTQALVAPFLAELTALGIPYSTPIFTHFPSYFQAYNGTFPPLEQVGAPTGHSGSRLFPRENFSNGAKLNTTLSAVRYALTNGGVLIGYAIRSAPPQDAISLKLQDNAINPAWRKNLGFFILGGPQTAPDATDATISNNARILTTDWMKRWREASPGAGSYMSEGDINEPNFQQSFYGEENYKRLLKLKKKLDPSDVFWAITAVGSEDWKVQGQLDFYPTQNGRLCRVS</sequence>
<dbReference type="Pfam" id="PF08031">
    <property type="entry name" value="BBE"/>
    <property type="match status" value="1"/>
</dbReference>
<proteinExistence type="inferred from homology"/>
<evidence type="ECO:0000256" key="2">
    <source>
        <dbReference type="ARBA" id="ARBA00005466"/>
    </source>
</evidence>
<feature type="region of interest" description="Disordered" evidence="6">
    <location>
        <begin position="27"/>
        <end position="47"/>
    </location>
</feature>
<comment type="cofactor">
    <cofactor evidence="1">
        <name>FAD</name>
        <dbReference type="ChEBI" id="CHEBI:57692"/>
    </cofactor>
</comment>
<comment type="caution">
    <text evidence="9">The sequence shown here is derived from an EMBL/GenBank/DDBJ whole genome shotgun (WGS) entry which is preliminary data.</text>
</comment>
<feature type="domain" description="FAD-binding PCMH-type" evidence="8">
    <location>
        <begin position="174"/>
        <end position="357"/>
    </location>
</feature>
<evidence type="ECO:0000259" key="8">
    <source>
        <dbReference type="PROSITE" id="PS51387"/>
    </source>
</evidence>
<organism evidence="9 10">
    <name type="scientific">Rhypophila decipiens</name>
    <dbReference type="NCBI Taxonomy" id="261697"/>
    <lineage>
        <taxon>Eukaryota</taxon>
        <taxon>Fungi</taxon>
        <taxon>Dikarya</taxon>
        <taxon>Ascomycota</taxon>
        <taxon>Pezizomycotina</taxon>
        <taxon>Sordariomycetes</taxon>
        <taxon>Sordariomycetidae</taxon>
        <taxon>Sordariales</taxon>
        <taxon>Naviculisporaceae</taxon>
        <taxon>Rhypophila</taxon>
    </lineage>
</organism>
<evidence type="ECO:0000256" key="5">
    <source>
        <dbReference type="ARBA" id="ARBA00023002"/>
    </source>
</evidence>
<dbReference type="PROSITE" id="PS51387">
    <property type="entry name" value="FAD_PCMH"/>
    <property type="match status" value="1"/>
</dbReference>
<feature type="signal peptide" evidence="7">
    <location>
        <begin position="1"/>
        <end position="17"/>
    </location>
</feature>
<dbReference type="SUPFAM" id="SSF56176">
    <property type="entry name" value="FAD-binding/transporter-associated domain-like"/>
    <property type="match status" value="1"/>
</dbReference>
<dbReference type="Pfam" id="PF01565">
    <property type="entry name" value="FAD_binding_4"/>
    <property type="match status" value="1"/>
</dbReference>
<evidence type="ECO:0000256" key="3">
    <source>
        <dbReference type="ARBA" id="ARBA00022630"/>
    </source>
</evidence>
<name>A0AAN6YHE3_9PEZI</name>
<keyword evidence="4" id="KW-0274">FAD</keyword>
<evidence type="ECO:0000256" key="1">
    <source>
        <dbReference type="ARBA" id="ARBA00001974"/>
    </source>
</evidence>
<dbReference type="GO" id="GO:0016491">
    <property type="term" value="F:oxidoreductase activity"/>
    <property type="evidence" value="ECO:0007669"/>
    <property type="project" value="UniProtKB-KW"/>
</dbReference>
<evidence type="ECO:0000313" key="10">
    <source>
        <dbReference type="Proteomes" id="UP001301769"/>
    </source>
</evidence>
<evidence type="ECO:0000256" key="7">
    <source>
        <dbReference type="SAM" id="SignalP"/>
    </source>
</evidence>
<comment type="similarity">
    <text evidence="2">Belongs to the oxygen-dependent FAD-linked oxidoreductase family.</text>
</comment>
<dbReference type="InterPro" id="IPR016169">
    <property type="entry name" value="FAD-bd_PCMH_sub2"/>
</dbReference>
<dbReference type="EMBL" id="MU858048">
    <property type="protein sequence ID" value="KAK4219348.1"/>
    <property type="molecule type" value="Genomic_DNA"/>
</dbReference>
<protein>
    <submittedName>
        <fullName evidence="9">FAD-binding domain-containing protein</fullName>
    </submittedName>
</protein>